<dbReference type="OrthoDB" id="3440371at2759"/>
<reference evidence="2" key="1">
    <citation type="journal article" date="2021" name="Nat. Commun.">
        <title>Genetic determinants of endophytism in the Arabidopsis root mycobiome.</title>
        <authorList>
            <person name="Mesny F."/>
            <person name="Miyauchi S."/>
            <person name="Thiergart T."/>
            <person name="Pickel B."/>
            <person name="Atanasova L."/>
            <person name="Karlsson M."/>
            <person name="Huettel B."/>
            <person name="Barry K.W."/>
            <person name="Haridas S."/>
            <person name="Chen C."/>
            <person name="Bauer D."/>
            <person name="Andreopoulos W."/>
            <person name="Pangilinan J."/>
            <person name="LaButti K."/>
            <person name="Riley R."/>
            <person name="Lipzen A."/>
            <person name="Clum A."/>
            <person name="Drula E."/>
            <person name="Henrissat B."/>
            <person name="Kohler A."/>
            <person name="Grigoriev I.V."/>
            <person name="Martin F.M."/>
            <person name="Hacquard S."/>
        </authorList>
    </citation>
    <scope>NUCLEOTIDE SEQUENCE</scope>
    <source>
        <strain evidence="2">FSSC 5 MPI-SDFR-AT-0091</strain>
    </source>
</reference>
<feature type="compositionally biased region" description="Polar residues" evidence="1">
    <location>
        <begin position="109"/>
        <end position="118"/>
    </location>
</feature>
<feature type="compositionally biased region" description="Pro residues" evidence="1">
    <location>
        <begin position="10"/>
        <end position="27"/>
    </location>
</feature>
<evidence type="ECO:0000256" key="1">
    <source>
        <dbReference type="SAM" id="MobiDB-lite"/>
    </source>
</evidence>
<dbReference type="AlphaFoldDB" id="A0A9P9K8V9"/>
<gene>
    <name evidence="2" type="ORF">B0J15DRAFT_63471</name>
</gene>
<feature type="region of interest" description="Disordered" evidence="1">
    <location>
        <begin position="1"/>
        <end position="55"/>
    </location>
</feature>
<accession>A0A9P9K8V9</accession>
<feature type="compositionally biased region" description="Low complexity" evidence="1">
    <location>
        <begin position="137"/>
        <end position="155"/>
    </location>
</feature>
<comment type="caution">
    <text evidence="2">The sequence shown here is derived from an EMBL/GenBank/DDBJ whole genome shotgun (WGS) entry which is preliminary data.</text>
</comment>
<name>A0A9P9K8V9_FUSSL</name>
<evidence type="ECO:0000313" key="2">
    <source>
        <dbReference type="EMBL" id="KAH7248471.1"/>
    </source>
</evidence>
<evidence type="ECO:0000313" key="3">
    <source>
        <dbReference type="Proteomes" id="UP000736672"/>
    </source>
</evidence>
<dbReference type="EMBL" id="JAGTJS010000014">
    <property type="protein sequence ID" value="KAH7248471.1"/>
    <property type="molecule type" value="Genomic_DNA"/>
</dbReference>
<sequence length="155" mass="17054">MSLPTLRPGLLPPPQPPTYPTTPPPMSPGSSPHKEGPFGGSTQTPRPHYEHIPLAQEAAEDRRLCAKAERIWRDNQEYSCAEDNETAPWLQHTRWPEIFQNRPLDIITASTRLPTQGPISRRRKNEEYTGSLAGHPASESRCGGGAAAAADASRR</sequence>
<organism evidence="2 3">
    <name type="scientific">Fusarium solani</name>
    <name type="common">Filamentous fungus</name>
    <dbReference type="NCBI Taxonomy" id="169388"/>
    <lineage>
        <taxon>Eukaryota</taxon>
        <taxon>Fungi</taxon>
        <taxon>Dikarya</taxon>
        <taxon>Ascomycota</taxon>
        <taxon>Pezizomycotina</taxon>
        <taxon>Sordariomycetes</taxon>
        <taxon>Hypocreomycetidae</taxon>
        <taxon>Hypocreales</taxon>
        <taxon>Nectriaceae</taxon>
        <taxon>Fusarium</taxon>
        <taxon>Fusarium solani species complex</taxon>
    </lineage>
</organism>
<keyword evidence="3" id="KW-1185">Reference proteome</keyword>
<protein>
    <submittedName>
        <fullName evidence="2">Uncharacterized protein</fullName>
    </submittedName>
</protein>
<dbReference type="Proteomes" id="UP000736672">
    <property type="component" value="Unassembled WGS sequence"/>
</dbReference>
<feature type="region of interest" description="Disordered" evidence="1">
    <location>
        <begin position="109"/>
        <end position="155"/>
    </location>
</feature>
<proteinExistence type="predicted"/>